<comment type="function">
    <text evidence="8">Catalyzes the removal of elemental sulfur and selenium atoms from L-cysteine, L-cystine, L-selenocysteine, and L-selenocystine to produce L-alanine.</text>
</comment>
<dbReference type="RefSeq" id="WP_089377612.1">
    <property type="nucleotide sequence ID" value="NZ_FZNX01000002.1"/>
</dbReference>
<evidence type="ECO:0000256" key="5">
    <source>
        <dbReference type="ARBA" id="ARBA00022898"/>
    </source>
</evidence>
<comment type="similarity">
    <text evidence="2 8">Belongs to the class-V pyridoxal-phosphate-dependent aminotransferase family. Csd subfamily.</text>
</comment>
<evidence type="ECO:0000256" key="7">
    <source>
        <dbReference type="RuleBase" id="RU004504"/>
    </source>
</evidence>
<accession>A0A238WX49</accession>
<evidence type="ECO:0000256" key="1">
    <source>
        <dbReference type="ARBA" id="ARBA00001933"/>
    </source>
</evidence>
<organism evidence="10 11">
    <name type="scientific">Lutibacter flavus</name>
    <dbReference type="NCBI Taxonomy" id="691689"/>
    <lineage>
        <taxon>Bacteria</taxon>
        <taxon>Pseudomonadati</taxon>
        <taxon>Bacteroidota</taxon>
        <taxon>Flavobacteriia</taxon>
        <taxon>Flavobacteriales</taxon>
        <taxon>Flavobacteriaceae</taxon>
        <taxon>Lutibacter</taxon>
    </lineage>
</organism>
<dbReference type="NCBIfam" id="TIGR01979">
    <property type="entry name" value="sufS"/>
    <property type="match status" value="1"/>
</dbReference>
<evidence type="ECO:0000313" key="11">
    <source>
        <dbReference type="Proteomes" id="UP000198412"/>
    </source>
</evidence>
<dbReference type="InterPro" id="IPR015422">
    <property type="entry name" value="PyrdxlP-dep_Trfase_small"/>
</dbReference>
<dbReference type="Gene3D" id="3.40.640.10">
    <property type="entry name" value="Type I PLP-dependent aspartate aminotransferase-like (Major domain)"/>
    <property type="match status" value="1"/>
</dbReference>
<dbReference type="GO" id="GO:0006534">
    <property type="term" value="P:cysteine metabolic process"/>
    <property type="evidence" value="ECO:0007669"/>
    <property type="project" value="UniProtKB-UniRule"/>
</dbReference>
<evidence type="ECO:0000256" key="6">
    <source>
        <dbReference type="ARBA" id="ARBA00050776"/>
    </source>
</evidence>
<dbReference type="GO" id="GO:0031071">
    <property type="term" value="F:cysteine desulfurase activity"/>
    <property type="evidence" value="ECO:0007669"/>
    <property type="project" value="UniProtKB-UniRule"/>
</dbReference>
<dbReference type="PANTHER" id="PTHR43586:SF8">
    <property type="entry name" value="CYSTEINE DESULFURASE 1, CHLOROPLASTIC"/>
    <property type="match status" value="1"/>
</dbReference>
<evidence type="ECO:0000256" key="2">
    <source>
        <dbReference type="ARBA" id="ARBA00010447"/>
    </source>
</evidence>
<dbReference type="PROSITE" id="PS00595">
    <property type="entry name" value="AA_TRANSFER_CLASS_5"/>
    <property type="match status" value="1"/>
</dbReference>
<keyword evidence="11" id="KW-1185">Reference proteome</keyword>
<evidence type="ECO:0000256" key="3">
    <source>
        <dbReference type="ARBA" id="ARBA00012239"/>
    </source>
</evidence>
<dbReference type="InterPro" id="IPR020578">
    <property type="entry name" value="Aminotrans_V_PyrdxlP_BS"/>
</dbReference>
<evidence type="ECO:0000313" key="10">
    <source>
        <dbReference type="EMBL" id="SNR50814.1"/>
    </source>
</evidence>
<dbReference type="InterPro" id="IPR015424">
    <property type="entry name" value="PyrdxlP-dep_Trfase"/>
</dbReference>
<dbReference type="AlphaFoldDB" id="A0A238WX49"/>
<dbReference type="OrthoDB" id="9804366at2"/>
<gene>
    <name evidence="10" type="ORF">SAMN04488111_1271</name>
</gene>
<evidence type="ECO:0000256" key="4">
    <source>
        <dbReference type="ARBA" id="ARBA00022679"/>
    </source>
</evidence>
<evidence type="ECO:0000259" key="9">
    <source>
        <dbReference type="Pfam" id="PF00266"/>
    </source>
</evidence>
<keyword evidence="4 8" id="KW-0808">Transferase</keyword>
<dbReference type="Pfam" id="PF00266">
    <property type="entry name" value="Aminotran_5"/>
    <property type="match status" value="1"/>
</dbReference>
<reference evidence="11" key="1">
    <citation type="submission" date="2017-06" db="EMBL/GenBank/DDBJ databases">
        <authorList>
            <person name="Varghese N."/>
            <person name="Submissions S."/>
        </authorList>
    </citation>
    <scope>NUCLEOTIDE SEQUENCE [LARGE SCALE GENOMIC DNA]</scope>
    <source>
        <strain evidence="11">DSM 27993</strain>
    </source>
</reference>
<proteinExistence type="inferred from homology"/>
<dbReference type="PANTHER" id="PTHR43586">
    <property type="entry name" value="CYSTEINE DESULFURASE"/>
    <property type="match status" value="1"/>
</dbReference>
<protein>
    <recommendedName>
        <fullName evidence="3 8">Cysteine desulfurase</fullName>
        <ecNumber evidence="3 8">2.8.1.7</ecNumber>
    </recommendedName>
</protein>
<dbReference type="InterPro" id="IPR010970">
    <property type="entry name" value="Cys_dSase_SufS"/>
</dbReference>
<feature type="domain" description="Aminotransferase class V" evidence="9">
    <location>
        <begin position="24"/>
        <end position="392"/>
    </location>
</feature>
<dbReference type="Gene3D" id="3.90.1150.10">
    <property type="entry name" value="Aspartate Aminotransferase, domain 1"/>
    <property type="match status" value="1"/>
</dbReference>
<dbReference type="CDD" id="cd06453">
    <property type="entry name" value="SufS_like"/>
    <property type="match status" value="1"/>
</dbReference>
<dbReference type="GO" id="GO:0016829">
    <property type="term" value="F:lyase activity"/>
    <property type="evidence" value="ECO:0007669"/>
    <property type="project" value="UniProtKB-KW"/>
</dbReference>
<dbReference type="EC" id="2.8.1.7" evidence="3 8"/>
<dbReference type="InterPro" id="IPR000192">
    <property type="entry name" value="Aminotrans_V_dom"/>
</dbReference>
<dbReference type="EMBL" id="FZNX01000002">
    <property type="protein sequence ID" value="SNR50814.1"/>
    <property type="molecule type" value="Genomic_DNA"/>
</dbReference>
<name>A0A238WX49_9FLAO</name>
<comment type="cofactor">
    <cofactor evidence="1 7">
        <name>pyridoxal 5'-phosphate</name>
        <dbReference type="ChEBI" id="CHEBI:597326"/>
    </cofactor>
</comment>
<dbReference type="GO" id="GO:0030170">
    <property type="term" value="F:pyridoxal phosphate binding"/>
    <property type="evidence" value="ECO:0007669"/>
    <property type="project" value="UniProtKB-UniRule"/>
</dbReference>
<comment type="catalytic activity">
    <reaction evidence="6 8">
        <text>(sulfur carrier)-H + L-cysteine = (sulfur carrier)-SH + L-alanine</text>
        <dbReference type="Rhea" id="RHEA:43892"/>
        <dbReference type="Rhea" id="RHEA-COMP:14737"/>
        <dbReference type="Rhea" id="RHEA-COMP:14739"/>
        <dbReference type="ChEBI" id="CHEBI:29917"/>
        <dbReference type="ChEBI" id="CHEBI:35235"/>
        <dbReference type="ChEBI" id="CHEBI:57972"/>
        <dbReference type="ChEBI" id="CHEBI:64428"/>
        <dbReference type="EC" id="2.8.1.7"/>
    </reaction>
</comment>
<keyword evidence="10" id="KW-0456">Lyase</keyword>
<evidence type="ECO:0000256" key="8">
    <source>
        <dbReference type="RuleBase" id="RU004506"/>
    </source>
</evidence>
<dbReference type="SUPFAM" id="SSF53383">
    <property type="entry name" value="PLP-dependent transferases"/>
    <property type="match status" value="1"/>
</dbReference>
<dbReference type="InterPro" id="IPR015421">
    <property type="entry name" value="PyrdxlP-dep_Trfase_major"/>
</dbReference>
<sequence length="404" mass="44452">MIDINKVRADFPILKQTINGKPLVYLDNAATGQKPQVVIDSIVNYYSTLNANIHRGVHTLSQKATDAYELARFKIQKHFNAKQNYEIILTAGTTHSINIVATGFTTLLQKGDEIIVSAMEHHSNIVPWQMLCERTGAILKVIPMNLDGELIMTAYDNLLSNKTKLVFVNHVSNALGTINPIKEIIDKAHKIGAAVLIDGAQACPHIKPDVQALDVDFYVASAHKLCGPTGVGILYGKEEWLNKLPPYQGGGEMIKQVTFEKTTYADLPHKFEAGTPNIAGVIAFGTALDYLNNLGFNNIAAYEAELLDYATKKLLQIEGLKIYGTSKSKTAVISFNIGNIHPYDIGSIIDKLGIAVRTGHHCAQPIMDFYKIPGTVRASFSFYNTFEEVDLLYNALVKAKTMLS</sequence>
<dbReference type="Proteomes" id="UP000198412">
    <property type="component" value="Unassembled WGS sequence"/>
</dbReference>
<keyword evidence="5 8" id="KW-0663">Pyridoxal phosphate</keyword>